<sequence length="42" mass="4768">MEVLTCPPPIRESPWWASGAMRTSCCPRTLRSEPSCPRSWTC</sequence>
<gene>
    <name evidence="1" type="ORF">ACFFX0_11780</name>
</gene>
<name>A0ABV5FYU8_9MICC</name>
<reference evidence="1 2" key="1">
    <citation type="submission" date="2024-09" db="EMBL/GenBank/DDBJ databases">
        <authorList>
            <person name="Sun Q."/>
            <person name="Mori K."/>
        </authorList>
    </citation>
    <scope>NUCLEOTIDE SEQUENCE [LARGE SCALE GENOMIC DNA]</scope>
    <source>
        <strain evidence="1 2">CCM 7609</strain>
    </source>
</reference>
<dbReference type="Proteomes" id="UP001589575">
    <property type="component" value="Unassembled WGS sequence"/>
</dbReference>
<dbReference type="EMBL" id="JBHMFI010000001">
    <property type="protein sequence ID" value="MFB9071844.1"/>
    <property type="molecule type" value="Genomic_DNA"/>
</dbReference>
<evidence type="ECO:0000313" key="2">
    <source>
        <dbReference type="Proteomes" id="UP001589575"/>
    </source>
</evidence>
<keyword evidence="2" id="KW-1185">Reference proteome</keyword>
<protein>
    <submittedName>
        <fullName evidence="1">Uncharacterized protein</fullName>
    </submittedName>
</protein>
<comment type="caution">
    <text evidence="1">The sequence shown here is derived from an EMBL/GenBank/DDBJ whole genome shotgun (WGS) entry which is preliminary data.</text>
</comment>
<proteinExistence type="predicted"/>
<evidence type="ECO:0000313" key="1">
    <source>
        <dbReference type="EMBL" id="MFB9071844.1"/>
    </source>
</evidence>
<organism evidence="1 2">
    <name type="scientific">Citricoccus parietis</name>
    <dbReference type="NCBI Taxonomy" id="592307"/>
    <lineage>
        <taxon>Bacteria</taxon>
        <taxon>Bacillati</taxon>
        <taxon>Actinomycetota</taxon>
        <taxon>Actinomycetes</taxon>
        <taxon>Micrococcales</taxon>
        <taxon>Micrococcaceae</taxon>
        <taxon>Citricoccus</taxon>
    </lineage>
</organism>
<accession>A0ABV5FYU8</accession>